<organism evidence="1 2">
    <name type="scientific">Aristolochia fimbriata</name>
    <name type="common">White veined hardy Dutchman's pipe vine</name>
    <dbReference type="NCBI Taxonomy" id="158543"/>
    <lineage>
        <taxon>Eukaryota</taxon>
        <taxon>Viridiplantae</taxon>
        <taxon>Streptophyta</taxon>
        <taxon>Embryophyta</taxon>
        <taxon>Tracheophyta</taxon>
        <taxon>Spermatophyta</taxon>
        <taxon>Magnoliopsida</taxon>
        <taxon>Magnoliidae</taxon>
        <taxon>Piperales</taxon>
        <taxon>Aristolochiaceae</taxon>
        <taxon>Aristolochia</taxon>
    </lineage>
</organism>
<keyword evidence="2" id="KW-1185">Reference proteome</keyword>
<comment type="caution">
    <text evidence="1">The sequence shown here is derived from an EMBL/GenBank/DDBJ whole genome shotgun (WGS) entry which is preliminary data.</text>
</comment>
<gene>
    <name evidence="1" type="ORF">H6P81_019579</name>
</gene>
<evidence type="ECO:0000313" key="1">
    <source>
        <dbReference type="EMBL" id="KAG9439414.1"/>
    </source>
</evidence>
<name>A0AAV7DSC7_ARIFI</name>
<dbReference type="AlphaFoldDB" id="A0AAV7DSC7"/>
<dbReference type="EMBL" id="JAINDJ010000008">
    <property type="protein sequence ID" value="KAG9439414.1"/>
    <property type="molecule type" value="Genomic_DNA"/>
</dbReference>
<reference evidence="1 2" key="1">
    <citation type="submission" date="2021-07" db="EMBL/GenBank/DDBJ databases">
        <title>The Aristolochia fimbriata genome: insights into angiosperm evolution, floral development and chemical biosynthesis.</title>
        <authorList>
            <person name="Jiao Y."/>
        </authorList>
    </citation>
    <scope>NUCLEOTIDE SEQUENCE [LARGE SCALE GENOMIC DNA]</scope>
    <source>
        <strain evidence="1">IBCAS-2021</strain>
        <tissue evidence="1">Leaf</tissue>
    </source>
</reference>
<proteinExistence type="predicted"/>
<protein>
    <submittedName>
        <fullName evidence="1">Uncharacterized protein</fullName>
    </submittedName>
</protein>
<sequence>MDPFHGISQEPAHFVGHPHGRRSKSLSLHFTQGLLTVTAVVTCDMSRNLDFWIDPSSVAFRYFPTTPPSSILSRLHPIDVLSVPSTEGTWGPLPGPSSPVLLPKEMRDDDAFEAAADRLLCSTRQQPSQTRCGTRSEAKRCPVGDILAVGTDFWRGPTDLFRKTVHYSSRGTIAEITLLF</sequence>
<evidence type="ECO:0000313" key="2">
    <source>
        <dbReference type="Proteomes" id="UP000825729"/>
    </source>
</evidence>
<accession>A0AAV7DSC7</accession>
<dbReference type="Proteomes" id="UP000825729">
    <property type="component" value="Unassembled WGS sequence"/>
</dbReference>